<reference evidence="1 2" key="1">
    <citation type="submission" date="2022-01" db="EMBL/GenBank/DDBJ databases">
        <title>A high-quality chromosome-level genome assembly of rohu carp, Labeo rohita.</title>
        <authorList>
            <person name="Arick M.A. II"/>
            <person name="Hsu C.-Y."/>
            <person name="Magbanua Z."/>
            <person name="Pechanova O."/>
            <person name="Grover C."/>
            <person name="Miller E."/>
            <person name="Thrash A."/>
            <person name="Ezzel L."/>
            <person name="Alam S."/>
            <person name="Benzie J."/>
            <person name="Hamilton M."/>
            <person name="Karsi A."/>
            <person name="Lawrence M.L."/>
            <person name="Peterson D.G."/>
        </authorList>
    </citation>
    <scope>NUCLEOTIDE SEQUENCE [LARGE SCALE GENOMIC DNA]</scope>
    <source>
        <strain evidence="2">BAU-BD-2019</strain>
        <tissue evidence="1">Blood</tissue>
    </source>
</reference>
<proteinExistence type="predicted"/>
<name>A0ABQ8M1F8_LABRO</name>
<organism evidence="1 2">
    <name type="scientific">Labeo rohita</name>
    <name type="common">Indian major carp</name>
    <name type="synonym">Cyprinus rohita</name>
    <dbReference type="NCBI Taxonomy" id="84645"/>
    <lineage>
        <taxon>Eukaryota</taxon>
        <taxon>Metazoa</taxon>
        <taxon>Chordata</taxon>
        <taxon>Craniata</taxon>
        <taxon>Vertebrata</taxon>
        <taxon>Euteleostomi</taxon>
        <taxon>Actinopterygii</taxon>
        <taxon>Neopterygii</taxon>
        <taxon>Teleostei</taxon>
        <taxon>Ostariophysi</taxon>
        <taxon>Cypriniformes</taxon>
        <taxon>Cyprinidae</taxon>
        <taxon>Labeoninae</taxon>
        <taxon>Labeonini</taxon>
        <taxon>Labeo</taxon>
    </lineage>
</organism>
<gene>
    <name evidence="1" type="ORF">H4Q32_013264</name>
</gene>
<comment type="caution">
    <text evidence="1">The sequence shown here is derived from an EMBL/GenBank/DDBJ whole genome shotgun (WGS) entry which is preliminary data.</text>
</comment>
<evidence type="ECO:0000313" key="2">
    <source>
        <dbReference type="Proteomes" id="UP000830375"/>
    </source>
</evidence>
<evidence type="ECO:0000313" key="1">
    <source>
        <dbReference type="EMBL" id="KAI2656356.1"/>
    </source>
</evidence>
<dbReference type="EMBL" id="JACTAM010000015">
    <property type="protein sequence ID" value="KAI2656356.1"/>
    <property type="molecule type" value="Genomic_DNA"/>
</dbReference>
<dbReference type="Proteomes" id="UP000830375">
    <property type="component" value="Unassembled WGS sequence"/>
</dbReference>
<keyword evidence="2" id="KW-1185">Reference proteome</keyword>
<accession>A0ABQ8M1F8</accession>
<protein>
    <submittedName>
        <fullName evidence="1">Myosin-11</fullName>
    </submittedName>
</protein>
<sequence length="78" mass="9209">MTTTMFIITSSNTTRQLLNQRYSCLTYIPAPASKQCRLDHYLHIHCQHTLMFKQHVKVNFASDDPFKNHSLNFHSNHF</sequence>